<dbReference type="PANTHER" id="PTHR12815">
    <property type="entry name" value="SORTING AND ASSEMBLY MACHINERY SAMM50 PROTEIN FAMILY MEMBER"/>
    <property type="match status" value="1"/>
</dbReference>
<dbReference type="EMBL" id="JANBVN010000001">
    <property type="protein sequence ID" value="KAJ9165824.1"/>
    <property type="molecule type" value="Genomic_DNA"/>
</dbReference>
<keyword evidence="3" id="KW-1134">Transmembrane beta strand</keyword>
<dbReference type="GO" id="GO:0005741">
    <property type="term" value="C:mitochondrial outer membrane"/>
    <property type="evidence" value="ECO:0007669"/>
    <property type="project" value="UniProtKB-SubCell"/>
</dbReference>
<feature type="domain" description="Bacterial surface antigen (D15)" evidence="6">
    <location>
        <begin position="174"/>
        <end position="536"/>
    </location>
</feature>
<evidence type="ECO:0000259" key="6">
    <source>
        <dbReference type="Pfam" id="PF01103"/>
    </source>
</evidence>
<keyword evidence="8" id="KW-1185">Reference proteome</keyword>
<evidence type="ECO:0000313" key="7">
    <source>
        <dbReference type="EMBL" id="KAJ9165824.1"/>
    </source>
</evidence>
<gene>
    <name evidence="7" type="ORF">NKR19_g55</name>
</gene>
<dbReference type="AlphaFoldDB" id="A0AA38S2J1"/>
<keyword evidence="5" id="KW-0472">Membrane</keyword>
<accession>A0AA38S2J1</accession>
<dbReference type="InterPro" id="IPR000184">
    <property type="entry name" value="Bac_surfAg_D15"/>
</dbReference>
<dbReference type="Proteomes" id="UP001174691">
    <property type="component" value="Unassembled WGS sequence"/>
</dbReference>
<organism evidence="7 8">
    <name type="scientific">Coniochaeta hoffmannii</name>
    <dbReference type="NCBI Taxonomy" id="91930"/>
    <lineage>
        <taxon>Eukaryota</taxon>
        <taxon>Fungi</taxon>
        <taxon>Dikarya</taxon>
        <taxon>Ascomycota</taxon>
        <taxon>Pezizomycotina</taxon>
        <taxon>Sordariomycetes</taxon>
        <taxon>Sordariomycetidae</taxon>
        <taxon>Coniochaetales</taxon>
        <taxon>Coniochaetaceae</taxon>
        <taxon>Coniochaeta</taxon>
    </lineage>
</organism>
<dbReference type="Pfam" id="PF01103">
    <property type="entry name" value="Omp85"/>
    <property type="match status" value="1"/>
</dbReference>
<comment type="subcellular location">
    <subcellularLocation>
        <location evidence="1">Mitochondrion outer membrane</location>
        <topology evidence="1">Multi-pass membrane protein</topology>
    </subcellularLocation>
</comment>
<name>A0AA38S2J1_9PEZI</name>
<dbReference type="Gene3D" id="2.40.160.50">
    <property type="entry name" value="membrane protein fhac: a member of the omp85/tpsb transporter family"/>
    <property type="match status" value="1"/>
</dbReference>
<sequence length="537" mass="56464">MAAHNSGGDQPKELDPIGKIQKEAEVVQAEAHRDHIAKAQEEESQQVAAALLFEHLQRPATINSLEVHGAKNTRKAFLDPIFRPLVEDSRNAGTTLGNVLEGLREATEKLQRFDIFHQEPLVRLSDARSSDQNAAGTDLDIAISVKEKSRLIFKAGTDVGNAEGSAYTNALWRNMFGGAETLSINASAGTRTRSAYSAAFTTPVNSNPDLRLSLEGVASSTQKPWASHEEVLKGATARLAWLARPAGSSYGSPVDTHTLSYSHVWRQLTGLADVASPTVRADAGDSLKSSIAHTFTRDRRDNPMLPQSGYLIRTTSELAGWGPLRGDVSFAKSEVEVSGATPVSLAAVGGRGGPSGVSVGAGLRLGLLYPLPSGYSLSGKTLPSRINDRFQLGGPTDVRGFTQGGLGPRHGPDAVGGDVYAAGGLNMLLPLPRVGPTSPLRLQLFANGGRLVALQNTAAGKGDTRAGVAMDSSNVVHGMSSAIGELGNGLPSIAAGVGLVYAHPVARFELNFSLPLVSRRGEEGRKGLQVGVGINFL</sequence>
<evidence type="ECO:0000256" key="3">
    <source>
        <dbReference type="ARBA" id="ARBA00022452"/>
    </source>
</evidence>
<evidence type="ECO:0000256" key="5">
    <source>
        <dbReference type="ARBA" id="ARBA00023136"/>
    </source>
</evidence>
<reference evidence="7" key="1">
    <citation type="submission" date="2022-07" db="EMBL/GenBank/DDBJ databases">
        <title>Fungi with potential for degradation of polypropylene.</title>
        <authorList>
            <person name="Gostincar C."/>
        </authorList>
    </citation>
    <scope>NUCLEOTIDE SEQUENCE</scope>
    <source>
        <strain evidence="7">EXF-13287</strain>
    </source>
</reference>
<comment type="similarity">
    <text evidence="2">Belongs to the SAM50/omp85 family.</text>
</comment>
<dbReference type="GO" id="GO:0045040">
    <property type="term" value="P:protein insertion into mitochondrial outer membrane"/>
    <property type="evidence" value="ECO:0007669"/>
    <property type="project" value="TreeGrafter"/>
</dbReference>
<evidence type="ECO:0000256" key="1">
    <source>
        <dbReference type="ARBA" id="ARBA00004374"/>
    </source>
</evidence>
<proteinExistence type="inferred from homology"/>
<dbReference type="PANTHER" id="PTHR12815:SF18">
    <property type="entry name" value="SORTING AND ASSEMBLY MACHINERY COMPONENT 50 HOMOLOG"/>
    <property type="match status" value="1"/>
</dbReference>
<evidence type="ECO:0000256" key="2">
    <source>
        <dbReference type="ARBA" id="ARBA00010913"/>
    </source>
</evidence>
<comment type="caution">
    <text evidence="7">The sequence shown here is derived from an EMBL/GenBank/DDBJ whole genome shotgun (WGS) entry which is preliminary data.</text>
</comment>
<protein>
    <recommendedName>
        <fullName evidence="6">Bacterial surface antigen (D15) domain-containing protein</fullName>
    </recommendedName>
</protein>
<keyword evidence="4" id="KW-0812">Transmembrane</keyword>
<evidence type="ECO:0000313" key="8">
    <source>
        <dbReference type="Proteomes" id="UP001174691"/>
    </source>
</evidence>
<evidence type="ECO:0000256" key="4">
    <source>
        <dbReference type="ARBA" id="ARBA00022692"/>
    </source>
</evidence>
<dbReference type="InterPro" id="IPR039910">
    <property type="entry name" value="D15-like"/>
</dbReference>
<dbReference type="FunFam" id="2.40.160.50:FF:000008">
    <property type="entry name" value="Mitochondrial outer membrane beta-barrel protein Tob55"/>
    <property type="match status" value="1"/>
</dbReference>